<dbReference type="Proteomes" id="UP001604277">
    <property type="component" value="Unassembled WGS sequence"/>
</dbReference>
<evidence type="ECO:0000256" key="1">
    <source>
        <dbReference type="SAM" id="Coils"/>
    </source>
</evidence>
<dbReference type="EMBL" id="JBFOLJ010000001">
    <property type="protein sequence ID" value="KAL2559901.1"/>
    <property type="molecule type" value="Genomic_DNA"/>
</dbReference>
<keyword evidence="1" id="KW-0175">Coiled coil</keyword>
<dbReference type="AlphaFoldDB" id="A0ABD1XD50"/>
<sequence>MDEQLKHWRAHPYAKQVQHARDPTIQLIAEDNIQKLYSRYDILEAQFRITTEYATLTKFYCDKKKKLNEELQSIERQLHKEEFDGVEFWEDNFGYVGLQNLDNIME</sequence>
<comment type="caution">
    <text evidence="2">The sequence shown here is derived from an EMBL/GenBank/DDBJ whole genome shotgun (WGS) entry which is preliminary data.</text>
</comment>
<evidence type="ECO:0000313" key="2">
    <source>
        <dbReference type="EMBL" id="KAL2559901.1"/>
    </source>
</evidence>
<protein>
    <submittedName>
        <fullName evidence="2">Uncharacterized protein</fullName>
    </submittedName>
</protein>
<reference evidence="3" key="1">
    <citation type="submission" date="2024-07" db="EMBL/GenBank/DDBJ databases">
        <title>Two chromosome-level genome assemblies of Korean endemic species Abeliophyllum distichum and Forsythia ovata (Oleaceae).</title>
        <authorList>
            <person name="Jang H."/>
        </authorList>
    </citation>
    <scope>NUCLEOTIDE SEQUENCE [LARGE SCALE GENOMIC DNA]</scope>
</reference>
<accession>A0ABD1XD50</accession>
<evidence type="ECO:0000313" key="3">
    <source>
        <dbReference type="Proteomes" id="UP001604277"/>
    </source>
</evidence>
<gene>
    <name evidence="2" type="ORF">Fot_04640</name>
</gene>
<feature type="coiled-coil region" evidence="1">
    <location>
        <begin position="57"/>
        <end position="84"/>
    </location>
</feature>
<keyword evidence="3" id="KW-1185">Reference proteome</keyword>
<organism evidence="2 3">
    <name type="scientific">Forsythia ovata</name>
    <dbReference type="NCBI Taxonomy" id="205694"/>
    <lineage>
        <taxon>Eukaryota</taxon>
        <taxon>Viridiplantae</taxon>
        <taxon>Streptophyta</taxon>
        <taxon>Embryophyta</taxon>
        <taxon>Tracheophyta</taxon>
        <taxon>Spermatophyta</taxon>
        <taxon>Magnoliopsida</taxon>
        <taxon>eudicotyledons</taxon>
        <taxon>Gunneridae</taxon>
        <taxon>Pentapetalae</taxon>
        <taxon>asterids</taxon>
        <taxon>lamiids</taxon>
        <taxon>Lamiales</taxon>
        <taxon>Oleaceae</taxon>
        <taxon>Forsythieae</taxon>
        <taxon>Forsythia</taxon>
    </lineage>
</organism>
<name>A0ABD1XD50_9LAMI</name>
<proteinExistence type="predicted"/>